<dbReference type="Proteomes" id="UP000440965">
    <property type="component" value="Unassembled WGS sequence"/>
</dbReference>
<comment type="similarity">
    <text evidence="1">Belongs to the LysR transcriptional regulatory family.</text>
</comment>
<dbReference type="Gene3D" id="3.40.190.290">
    <property type="match status" value="1"/>
</dbReference>
<dbReference type="Pfam" id="PF00126">
    <property type="entry name" value="HTH_1"/>
    <property type="match status" value="1"/>
</dbReference>
<dbReference type="PROSITE" id="PS50931">
    <property type="entry name" value="HTH_LYSR"/>
    <property type="match status" value="1"/>
</dbReference>
<evidence type="ECO:0000256" key="3">
    <source>
        <dbReference type="ARBA" id="ARBA00023125"/>
    </source>
</evidence>
<dbReference type="Pfam" id="PF03466">
    <property type="entry name" value="LysR_substrate"/>
    <property type="match status" value="1"/>
</dbReference>
<dbReference type="GO" id="GO:0006351">
    <property type="term" value="P:DNA-templated transcription"/>
    <property type="evidence" value="ECO:0007669"/>
    <property type="project" value="TreeGrafter"/>
</dbReference>
<keyword evidence="2" id="KW-0805">Transcription regulation</keyword>
<dbReference type="AlphaFoldDB" id="A0A7X3F4N7"/>
<reference evidence="6 7" key="1">
    <citation type="submission" date="2019-10" db="EMBL/GenBank/DDBJ databases">
        <title>XDR Pseudomonas monteilii producing IMP-16 from LCR.</title>
        <authorList>
            <person name="Ballaben A."/>
            <person name="Doi Y."/>
        </authorList>
    </citation>
    <scope>NUCLEOTIDE SEQUENCE [LARGE SCALE GENOMIC DNA]</scope>
    <source>
        <strain evidence="6 7">597/14</strain>
    </source>
</reference>
<dbReference type="InterPro" id="IPR036388">
    <property type="entry name" value="WH-like_DNA-bd_sf"/>
</dbReference>
<organism evidence="6 7">
    <name type="scientific">Pseudomonas monteilii</name>
    <dbReference type="NCBI Taxonomy" id="76759"/>
    <lineage>
        <taxon>Bacteria</taxon>
        <taxon>Pseudomonadati</taxon>
        <taxon>Pseudomonadota</taxon>
        <taxon>Gammaproteobacteria</taxon>
        <taxon>Pseudomonadales</taxon>
        <taxon>Pseudomonadaceae</taxon>
        <taxon>Pseudomonas</taxon>
    </lineage>
</organism>
<dbReference type="EMBL" id="WEIK01000017">
    <property type="protein sequence ID" value="MVF51284.1"/>
    <property type="molecule type" value="Genomic_DNA"/>
</dbReference>
<keyword evidence="3" id="KW-0238">DNA-binding</keyword>
<sequence>MMLNDISLFVQIVRSGSLSKASKKLSIPANTLSRRLISLEKQLGTSLILRSTQSLRCTADGERLFEQCSTCIDSLNFSIDSLQSAISGVVGKVRVQVPSGFFDCPANDFFYKLLAIHQKLEVEIVVSDEEPDLVKDGIDLLLYFGELKRGTYIVRKLCGSTQGLFASAEYLSRNGVPEHPDDLSMHTCMHSTLKNYLSIHRVDGSDPHVIEMRTRFSSKSIPALTNAAEQGVGIALINTVCTSVKGSSLVRVLPDYVSIGEPLIAAYSNHHALSNCARVVMDYLVVRIAELVKY</sequence>
<evidence type="ECO:0000313" key="7">
    <source>
        <dbReference type="Proteomes" id="UP000440965"/>
    </source>
</evidence>
<name>A0A7X3F4N7_9PSED</name>
<dbReference type="InterPro" id="IPR058163">
    <property type="entry name" value="LysR-type_TF_proteobact-type"/>
</dbReference>
<dbReference type="PANTHER" id="PTHR30537:SF5">
    <property type="entry name" value="HTH-TYPE TRANSCRIPTIONAL ACTIVATOR TTDR-RELATED"/>
    <property type="match status" value="1"/>
</dbReference>
<comment type="caution">
    <text evidence="6">The sequence shown here is derived from an EMBL/GenBank/DDBJ whole genome shotgun (WGS) entry which is preliminary data.</text>
</comment>
<accession>A0A7X3F4N7</accession>
<dbReference type="CDD" id="cd08422">
    <property type="entry name" value="PBP2_CrgA_like"/>
    <property type="match status" value="1"/>
</dbReference>
<protein>
    <submittedName>
        <fullName evidence="6">LysR family transcriptional regulator</fullName>
    </submittedName>
</protein>
<proteinExistence type="inferred from homology"/>
<dbReference type="Gene3D" id="1.10.10.10">
    <property type="entry name" value="Winged helix-like DNA-binding domain superfamily/Winged helix DNA-binding domain"/>
    <property type="match status" value="1"/>
</dbReference>
<dbReference type="PANTHER" id="PTHR30537">
    <property type="entry name" value="HTH-TYPE TRANSCRIPTIONAL REGULATOR"/>
    <property type="match status" value="1"/>
</dbReference>
<evidence type="ECO:0000256" key="1">
    <source>
        <dbReference type="ARBA" id="ARBA00009437"/>
    </source>
</evidence>
<dbReference type="SUPFAM" id="SSF53850">
    <property type="entry name" value="Periplasmic binding protein-like II"/>
    <property type="match status" value="1"/>
</dbReference>
<keyword evidence="4" id="KW-0804">Transcription</keyword>
<dbReference type="SUPFAM" id="SSF46785">
    <property type="entry name" value="Winged helix' DNA-binding domain"/>
    <property type="match status" value="1"/>
</dbReference>
<evidence type="ECO:0000256" key="4">
    <source>
        <dbReference type="ARBA" id="ARBA00023163"/>
    </source>
</evidence>
<evidence type="ECO:0000256" key="2">
    <source>
        <dbReference type="ARBA" id="ARBA00023015"/>
    </source>
</evidence>
<evidence type="ECO:0000259" key="5">
    <source>
        <dbReference type="PROSITE" id="PS50931"/>
    </source>
</evidence>
<dbReference type="GO" id="GO:0043565">
    <property type="term" value="F:sequence-specific DNA binding"/>
    <property type="evidence" value="ECO:0007669"/>
    <property type="project" value="TreeGrafter"/>
</dbReference>
<evidence type="ECO:0000313" key="6">
    <source>
        <dbReference type="EMBL" id="MVF51284.1"/>
    </source>
</evidence>
<dbReference type="InterPro" id="IPR005119">
    <property type="entry name" value="LysR_subst-bd"/>
</dbReference>
<dbReference type="GO" id="GO:0003700">
    <property type="term" value="F:DNA-binding transcription factor activity"/>
    <property type="evidence" value="ECO:0007669"/>
    <property type="project" value="InterPro"/>
</dbReference>
<dbReference type="InterPro" id="IPR036390">
    <property type="entry name" value="WH_DNA-bd_sf"/>
</dbReference>
<feature type="domain" description="HTH lysR-type" evidence="5">
    <location>
        <begin position="1"/>
        <end position="58"/>
    </location>
</feature>
<dbReference type="InterPro" id="IPR000847">
    <property type="entry name" value="LysR_HTH_N"/>
</dbReference>
<gene>
    <name evidence="6" type="ORF">F9Z43_18625</name>
</gene>